<accession>A0A484L2F0</accession>
<reference evidence="2 3" key="1">
    <citation type="submission" date="2018-04" db="EMBL/GenBank/DDBJ databases">
        <authorList>
            <person name="Vogel A."/>
        </authorList>
    </citation>
    <scope>NUCLEOTIDE SEQUENCE [LARGE SCALE GENOMIC DNA]</scope>
</reference>
<evidence type="ECO:0000313" key="2">
    <source>
        <dbReference type="EMBL" id="VFQ70509.1"/>
    </source>
</evidence>
<dbReference type="EMBL" id="OOIL02000901">
    <property type="protein sequence ID" value="VFQ70509.1"/>
    <property type="molecule type" value="Genomic_DNA"/>
</dbReference>
<protein>
    <submittedName>
        <fullName evidence="2">Uncharacterized protein</fullName>
    </submittedName>
</protein>
<sequence length="70" mass="7875">MMNDRTPKPHSSISTTSRWRKVDTGPTLDEELSNTSHDVTSPTHEAHAEYGNDQEDAQGAGRPKRTMRRP</sequence>
<evidence type="ECO:0000313" key="3">
    <source>
        <dbReference type="Proteomes" id="UP000595140"/>
    </source>
</evidence>
<feature type="region of interest" description="Disordered" evidence="1">
    <location>
        <begin position="1"/>
        <end position="70"/>
    </location>
</feature>
<evidence type="ECO:0000256" key="1">
    <source>
        <dbReference type="SAM" id="MobiDB-lite"/>
    </source>
</evidence>
<proteinExistence type="predicted"/>
<dbReference type="AlphaFoldDB" id="A0A484L2F0"/>
<keyword evidence="3" id="KW-1185">Reference proteome</keyword>
<gene>
    <name evidence="2" type="ORF">CCAM_LOCUS12285</name>
</gene>
<feature type="compositionally biased region" description="Polar residues" evidence="1">
    <location>
        <begin position="33"/>
        <end position="43"/>
    </location>
</feature>
<name>A0A484L2F0_9ASTE</name>
<dbReference type="Proteomes" id="UP000595140">
    <property type="component" value="Unassembled WGS sequence"/>
</dbReference>
<organism evidence="2 3">
    <name type="scientific">Cuscuta campestris</name>
    <dbReference type="NCBI Taxonomy" id="132261"/>
    <lineage>
        <taxon>Eukaryota</taxon>
        <taxon>Viridiplantae</taxon>
        <taxon>Streptophyta</taxon>
        <taxon>Embryophyta</taxon>
        <taxon>Tracheophyta</taxon>
        <taxon>Spermatophyta</taxon>
        <taxon>Magnoliopsida</taxon>
        <taxon>eudicotyledons</taxon>
        <taxon>Gunneridae</taxon>
        <taxon>Pentapetalae</taxon>
        <taxon>asterids</taxon>
        <taxon>lamiids</taxon>
        <taxon>Solanales</taxon>
        <taxon>Convolvulaceae</taxon>
        <taxon>Cuscuteae</taxon>
        <taxon>Cuscuta</taxon>
        <taxon>Cuscuta subgen. Grammica</taxon>
        <taxon>Cuscuta sect. Cleistogrammica</taxon>
    </lineage>
</organism>